<dbReference type="InterPro" id="IPR042100">
    <property type="entry name" value="Bug_dom1"/>
</dbReference>
<reference evidence="3 4" key="1">
    <citation type="submission" date="2015-08" db="EMBL/GenBank/DDBJ databases">
        <title>Investigation of the bacterial diversity of lava forest soil.</title>
        <authorList>
            <person name="Lee J.S."/>
        </authorList>
    </citation>
    <scope>NUCLEOTIDE SEQUENCE [LARGE SCALE GENOMIC DNA]</scope>
    <source>
        <strain evidence="3 4">GJW-30</strain>
    </source>
</reference>
<dbReference type="AlphaFoldDB" id="A0A0S3PQV1"/>
<dbReference type="RefSeq" id="WP_157746686.1">
    <property type="nucleotide sequence ID" value="NZ_AP014946.1"/>
</dbReference>
<accession>A0A0S3PQV1</accession>
<dbReference type="PIRSF" id="PIRSF017082">
    <property type="entry name" value="YflP"/>
    <property type="match status" value="1"/>
</dbReference>
<dbReference type="Pfam" id="PF03401">
    <property type="entry name" value="TctC"/>
    <property type="match status" value="1"/>
</dbReference>
<proteinExistence type="inferred from homology"/>
<dbReference type="InterPro" id="IPR005064">
    <property type="entry name" value="BUG"/>
</dbReference>
<keyword evidence="2" id="KW-0732">Signal</keyword>
<name>A0A0S3PQV1_9BRAD</name>
<sequence length="321" mass="34265">MFSRLLQICLAACFALCASTFAHAQDYPARTIKIIVPTGAGGITDILARRVAQHMSDKLAQPVVIENRPGAGGIVGTQAAAQAEPDGYTLLMVFPSHAANPALYEKLPYDSEKDFAPISMVTRVSEILLVPNDSPAKNVQEFIALAKSKNLNYASVGIGSLAHLASELFRLTAKVDMTHVPYRGVPQAQQAVMTGEVAAFFDTPITALPQIKAGSVRALGISTAQRLAIAPEIPTIAEAGLPDYEVTGWNGLLAPAKTPKPIVDQLSRVVNEALKTPEIAKFLADQGLEAAGNTPDEFASLMRDDIAKWKRVTREAGIKPQ</sequence>
<dbReference type="Proteomes" id="UP000236884">
    <property type="component" value="Chromosome"/>
</dbReference>
<dbReference type="SUPFAM" id="SSF53850">
    <property type="entry name" value="Periplasmic binding protein-like II"/>
    <property type="match status" value="1"/>
</dbReference>
<protein>
    <submittedName>
        <fullName evidence="3">Tripartite tricarboxylate transporter family receptor</fullName>
    </submittedName>
</protein>
<evidence type="ECO:0000313" key="3">
    <source>
        <dbReference type="EMBL" id="BAT58331.1"/>
    </source>
</evidence>
<dbReference type="EMBL" id="AP014946">
    <property type="protein sequence ID" value="BAT58331.1"/>
    <property type="molecule type" value="Genomic_DNA"/>
</dbReference>
<organism evidence="3 4">
    <name type="scientific">Variibacter gotjawalensis</name>
    <dbReference type="NCBI Taxonomy" id="1333996"/>
    <lineage>
        <taxon>Bacteria</taxon>
        <taxon>Pseudomonadati</taxon>
        <taxon>Pseudomonadota</taxon>
        <taxon>Alphaproteobacteria</taxon>
        <taxon>Hyphomicrobiales</taxon>
        <taxon>Nitrobacteraceae</taxon>
        <taxon>Variibacter</taxon>
    </lineage>
</organism>
<gene>
    <name evidence="3" type="ORF">GJW-30_1_00855</name>
</gene>
<comment type="similarity">
    <text evidence="1">Belongs to the UPF0065 (bug) family.</text>
</comment>
<dbReference type="KEGG" id="vgo:GJW-30_1_00855"/>
<dbReference type="Gene3D" id="3.40.190.10">
    <property type="entry name" value="Periplasmic binding protein-like II"/>
    <property type="match status" value="1"/>
</dbReference>
<evidence type="ECO:0000313" key="4">
    <source>
        <dbReference type="Proteomes" id="UP000236884"/>
    </source>
</evidence>
<dbReference type="CDD" id="cd13578">
    <property type="entry name" value="PBP2_Bug27"/>
    <property type="match status" value="1"/>
</dbReference>
<dbReference type="Gene3D" id="3.40.190.150">
    <property type="entry name" value="Bordetella uptake gene, domain 1"/>
    <property type="match status" value="1"/>
</dbReference>
<feature type="signal peptide" evidence="2">
    <location>
        <begin position="1"/>
        <end position="24"/>
    </location>
</feature>
<keyword evidence="3" id="KW-0675">Receptor</keyword>
<keyword evidence="4" id="KW-1185">Reference proteome</keyword>
<dbReference type="PANTHER" id="PTHR42928">
    <property type="entry name" value="TRICARBOXYLATE-BINDING PROTEIN"/>
    <property type="match status" value="1"/>
</dbReference>
<evidence type="ECO:0000256" key="2">
    <source>
        <dbReference type="SAM" id="SignalP"/>
    </source>
</evidence>
<feature type="chain" id="PRO_5006615454" evidence="2">
    <location>
        <begin position="25"/>
        <end position="321"/>
    </location>
</feature>
<evidence type="ECO:0000256" key="1">
    <source>
        <dbReference type="ARBA" id="ARBA00006987"/>
    </source>
</evidence>
<dbReference type="PANTHER" id="PTHR42928:SF5">
    <property type="entry name" value="BLR1237 PROTEIN"/>
    <property type="match status" value="1"/>
</dbReference>